<dbReference type="InterPro" id="IPR028884">
    <property type="entry name" value="Trm82"/>
</dbReference>
<reference evidence="11" key="1">
    <citation type="submission" date="2025-08" db="UniProtKB">
        <authorList>
            <consortium name="RefSeq"/>
        </authorList>
    </citation>
    <scope>IDENTIFICATION</scope>
    <source>
        <tissue evidence="11">Whole Larva</tissue>
    </source>
</reference>
<keyword evidence="4 8" id="KW-0677">Repeat</keyword>
<comment type="function">
    <text evidence="6">Required for the Mettl1-dependent formation of N(7)-methylguanine at position 46 (m7G46) in tRNA. In the Mettl1-wuho methyltransferase complex, it is required to stabilize and induce conformational changes of the catalytic subunit. Required for binding of nanos mRNA and repression of translation by the mei-P26-bgcn-bam-sxl complex. May cooperate with mei-P26 and nanos to derepress the BMP signaling pathway. May cooperate with mei-P26 to suppress expression of a subset of microRNAs. May cooperate with mei-P26 to regulate bam expression levels in germline cells during gametogenesis. Required to promote mitosis to meiosis transition during gametogenesis. May regulate germline cell division in part by regulating ribosome biogenesis.</text>
</comment>
<comment type="subcellular location">
    <subcellularLocation>
        <location evidence="1 8">Nucleus</location>
    </subcellularLocation>
</comment>
<organism evidence="10 11">
    <name type="scientific">Nicrophorus vespilloides</name>
    <name type="common">Boreal carrion beetle</name>
    <dbReference type="NCBI Taxonomy" id="110193"/>
    <lineage>
        <taxon>Eukaryota</taxon>
        <taxon>Metazoa</taxon>
        <taxon>Ecdysozoa</taxon>
        <taxon>Arthropoda</taxon>
        <taxon>Hexapoda</taxon>
        <taxon>Insecta</taxon>
        <taxon>Pterygota</taxon>
        <taxon>Neoptera</taxon>
        <taxon>Endopterygota</taxon>
        <taxon>Coleoptera</taxon>
        <taxon>Polyphaga</taxon>
        <taxon>Staphyliniformia</taxon>
        <taxon>Silphidae</taxon>
        <taxon>Nicrophorinae</taxon>
        <taxon>Nicrophorus</taxon>
    </lineage>
</organism>
<keyword evidence="10" id="KW-1185">Reference proteome</keyword>
<evidence type="ECO:0000256" key="5">
    <source>
        <dbReference type="ARBA" id="ARBA00023242"/>
    </source>
</evidence>
<keyword evidence="3 8" id="KW-0819">tRNA processing</keyword>
<comment type="similarity">
    <text evidence="8">Belongs to the WD repeat TRM82 family.</text>
</comment>
<keyword evidence="2 8" id="KW-0853">WD repeat</keyword>
<proteinExistence type="inferred from homology"/>
<evidence type="ECO:0000256" key="2">
    <source>
        <dbReference type="ARBA" id="ARBA00022574"/>
    </source>
</evidence>
<dbReference type="InterPro" id="IPR015943">
    <property type="entry name" value="WD40/YVTN_repeat-like_dom_sf"/>
</dbReference>
<dbReference type="PROSITE" id="PS50294">
    <property type="entry name" value="WD_REPEATS_REGION"/>
    <property type="match status" value="1"/>
</dbReference>
<comment type="subunit">
    <text evidence="7">Forms a heterodimer with the catalytic subunit Mettl1. Interacts with mei-P26 and weakly interacts with bgcn; required for the function or formation of the mei-P26-bgcn-bam-sxl complex. Interacts with nanos; may be involved in mei-P26-dependent derepression of the BMP signaling pathway. Interacts with Myc; the interaction may be mediated by mei-P26 and may be involved in the regulation of ribosome biogenesis.</text>
</comment>
<evidence type="ECO:0000256" key="3">
    <source>
        <dbReference type="ARBA" id="ARBA00022694"/>
    </source>
</evidence>
<dbReference type="PROSITE" id="PS50082">
    <property type="entry name" value="WD_REPEATS_2"/>
    <property type="match status" value="1"/>
</dbReference>
<gene>
    <name evidence="11" type="primary">LOC108563770</name>
</gene>
<dbReference type="RefSeq" id="XP_017778030.1">
    <property type="nucleotide sequence ID" value="XM_017922541.1"/>
</dbReference>
<dbReference type="SUPFAM" id="SSF50978">
    <property type="entry name" value="WD40 repeat-like"/>
    <property type="match status" value="1"/>
</dbReference>
<dbReference type="PANTHER" id="PTHR16288:SF0">
    <property type="entry name" value="TRNA (GUANINE-N(7)-)-METHYLTRANSFERASE NON-CATALYTIC SUBUNIT WDR4"/>
    <property type="match status" value="1"/>
</dbReference>
<dbReference type="Pfam" id="PF00400">
    <property type="entry name" value="WD40"/>
    <property type="match status" value="1"/>
</dbReference>
<protein>
    <submittedName>
        <fullName evidence="11">tRNA (Guanine-N(7)-)-methyltransferase non-catalytic subunit wuho</fullName>
    </submittedName>
</protein>
<evidence type="ECO:0000256" key="8">
    <source>
        <dbReference type="HAMAP-Rule" id="MF_03056"/>
    </source>
</evidence>
<dbReference type="InterPro" id="IPR001680">
    <property type="entry name" value="WD40_rpt"/>
</dbReference>
<dbReference type="InterPro" id="IPR036322">
    <property type="entry name" value="WD40_repeat_dom_sf"/>
</dbReference>
<evidence type="ECO:0000256" key="9">
    <source>
        <dbReference type="PROSITE-ProRule" id="PRU00221"/>
    </source>
</evidence>
<evidence type="ECO:0000313" key="11">
    <source>
        <dbReference type="RefSeq" id="XP_017778030.1"/>
    </source>
</evidence>
<dbReference type="Gene3D" id="2.130.10.10">
    <property type="entry name" value="YVTN repeat-like/Quinoprotein amine dehydrogenase"/>
    <property type="match status" value="1"/>
</dbReference>
<dbReference type="Proteomes" id="UP000695000">
    <property type="component" value="Unplaced"/>
</dbReference>
<accession>A0ABM1MTY0</accession>
<dbReference type="GeneID" id="108563770"/>
<keyword evidence="5 8" id="KW-0539">Nucleus</keyword>
<comment type="pathway">
    <text evidence="8">tRNA modification; N(7)-methylguanine-tRNA biosynthesis.</text>
</comment>
<comment type="function">
    <text evidence="8">Required for the formation of N(7)-methylguanine at position 46 (m7G46) in tRNA. In the complex, it is required to stabilize and induce conformational changes of the catalytic subunit.</text>
</comment>
<evidence type="ECO:0000256" key="1">
    <source>
        <dbReference type="ARBA" id="ARBA00004123"/>
    </source>
</evidence>
<evidence type="ECO:0000256" key="7">
    <source>
        <dbReference type="ARBA" id="ARBA00093542"/>
    </source>
</evidence>
<dbReference type="HAMAP" id="MF_03056">
    <property type="entry name" value="TRM82"/>
    <property type="match status" value="1"/>
</dbReference>
<name>A0ABM1MTY0_NICVS</name>
<dbReference type="SMART" id="SM00320">
    <property type="entry name" value="WD40"/>
    <property type="match status" value="2"/>
</dbReference>
<evidence type="ECO:0000256" key="6">
    <source>
        <dbReference type="ARBA" id="ARBA00093337"/>
    </source>
</evidence>
<evidence type="ECO:0000313" key="10">
    <source>
        <dbReference type="Proteomes" id="UP000695000"/>
    </source>
</evidence>
<sequence length="369" mass="42198">MALLKQYDGCLYVAVGDQILIHNYSGSCAPVKSVKLPEIIIPENLSVGQTEVLKREDKQIISLSVNKEYILATTQNKQVVLFDAKLQVIKNFVLNRAASKVRLGSNNDILIADKTGDAFVCEFNKDTPALVLGHLSMLLDILIEDKYIITCDRDEKIRVSHYPNCYNILSYCLGHKEFVTNIEIFNGLLVSASGDGTVRFWDYKSGRQIGIVNCNDFIKDKNVIEQFCLKMDQDNVEVRALPITDMQVHGNYVAVSLLGLNYIQIYSAVWSEDSLDVKHLQNVNFDSQLVNFSLRDRLIILTSDKLLCYECKGDKYEFQSDLNQFYDDNKELITKSSKDDFSVYYKRKFDNVQEYLERKKLRLEGGLNK</sequence>
<feature type="repeat" description="WD" evidence="9">
    <location>
        <begin position="172"/>
        <end position="211"/>
    </location>
</feature>
<dbReference type="PANTHER" id="PTHR16288">
    <property type="entry name" value="WD40 REPEAT PROTEIN 4"/>
    <property type="match status" value="1"/>
</dbReference>
<evidence type="ECO:0000256" key="4">
    <source>
        <dbReference type="ARBA" id="ARBA00022737"/>
    </source>
</evidence>